<gene>
    <name evidence="1" type="ORF">Fot_30808</name>
</gene>
<comment type="caution">
    <text evidence="1">The sequence shown here is derived from an EMBL/GenBank/DDBJ whole genome shotgun (WGS) entry which is preliminary data.</text>
</comment>
<name>A0ABD1T3F1_9LAMI</name>
<organism evidence="1 2">
    <name type="scientific">Forsythia ovata</name>
    <dbReference type="NCBI Taxonomy" id="205694"/>
    <lineage>
        <taxon>Eukaryota</taxon>
        <taxon>Viridiplantae</taxon>
        <taxon>Streptophyta</taxon>
        <taxon>Embryophyta</taxon>
        <taxon>Tracheophyta</taxon>
        <taxon>Spermatophyta</taxon>
        <taxon>Magnoliopsida</taxon>
        <taxon>eudicotyledons</taxon>
        <taxon>Gunneridae</taxon>
        <taxon>Pentapetalae</taxon>
        <taxon>asterids</taxon>
        <taxon>lamiids</taxon>
        <taxon>Lamiales</taxon>
        <taxon>Oleaceae</taxon>
        <taxon>Forsythieae</taxon>
        <taxon>Forsythia</taxon>
    </lineage>
</organism>
<accession>A0ABD1T3F1</accession>
<evidence type="ECO:0000313" key="2">
    <source>
        <dbReference type="Proteomes" id="UP001604277"/>
    </source>
</evidence>
<proteinExistence type="predicted"/>
<reference evidence="2" key="1">
    <citation type="submission" date="2024-07" db="EMBL/GenBank/DDBJ databases">
        <title>Two chromosome-level genome assemblies of Korean endemic species Abeliophyllum distichum and Forsythia ovata (Oleaceae).</title>
        <authorList>
            <person name="Jang H."/>
        </authorList>
    </citation>
    <scope>NUCLEOTIDE SEQUENCE [LARGE SCALE GENOMIC DNA]</scope>
</reference>
<protein>
    <submittedName>
        <fullName evidence="1">NADH-ubiquinone oxidoreductase chain 2</fullName>
    </submittedName>
</protein>
<evidence type="ECO:0000313" key="1">
    <source>
        <dbReference type="EMBL" id="KAL2507161.1"/>
    </source>
</evidence>
<keyword evidence="2" id="KW-1185">Reference proteome</keyword>
<dbReference type="Proteomes" id="UP001604277">
    <property type="component" value="Unassembled WGS sequence"/>
</dbReference>
<dbReference type="EMBL" id="JBFOLJ010000009">
    <property type="protein sequence ID" value="KAL2507161.1"/>
    <property type="molecule type" value="Genomic_DNA"/>
</dbReference>
<dbReference type="AlphaFoldDB" id="A0ABD1T3F1"/>
<sequence>MEHHRYISSHRSITSGDPIFEGNIISIIGRWAAQIIKSKSVLGTQGSSTCIRHVTYSINCDMDGNATINRVEYDKSTVYSISLYESTITTSDEPWFGKLKLTLSVIRLSVTARDRILRCSVPIVGTTLSRSGPIQKDKVP</sequence>